<accession>A0ABV1DYL0</accession>
<comment type="caution">
    <text evidence="2">The sequence shown here is derived from an EMBL/GenBank/DDBJ whole genome shotgun (WGS) entry which is preliminary data.</text>
</comment>
<reference evidence="2 3" key="1">
    <citation type="submission" date="2024-03" db="EMBL/GenBank/DDBJ databases">
        <title>Human intestinal bacterial collection.</title>
        <authorList>
            <person name="Pauvert C."/>
            <person name="Hitch T.C.A."/>
            <person name="Clavel T."/>
        </authorList>
    </citation>
    <scope>NUCLEOTIDE SEQUENCE [LARGE SCALE GENOMIC DNA]</scope>
    <source>
        <strain evidence="2 3">CLA-JM-H44</strain>
    </source>
</reference>
<feature type="domain" description="Defence against restriction A C-terminal" evidence="1">
    <location>
        <begin position="1"/>
        <end position="66"/>
    </location>
</feature>
<evidence type="ECO:0000313" key="3">
    <source>
        <dbReference type="Proteomes" id="UP001489509"/>
    </source>
</evidence>
<dbReference type="EMBL" id="JBBMFD010000005">
    <property type="protein sequence ID" value="MEQ2440142.1"/>
    <property type="molecule type" value="Genomic_DNA"/>
</dbReference>
<keyword evidence="3" id="KW-1185">Reference proteome</keyword>
<evidence type="ECO:0000259" key="1">
    <source>
        <dbReference type="Pfam" id="PF18789"/>
    </source>
</evidence>
<sequence length="141" mass="16713">MRYYSTQCPITPGSYPEPENNKITEIHNYENKTYCEEIGREAWGYIEYAHPLRPEEASDFELIPTPRKIKKMRFIGVDGWDRMVFKDEDEYVWKYTEPGELPMERHDLLHSSTNNALDGEPCWPMKPDIDYRIETGSQDTK</sequence>
<name>A0ABV1DYL0_9FIRM</name>
<evidence type="ECO:0000313" key="2">
    <source>
        <dbReference type="EMBL" id="MEQ2440142.1"/>
    </source>
</evidence>
<organism evidence="2 3">
    <name type="scientific">Solibaculum intestinale</name>
    <dbReference type="NCBI Taxonomy" id="3133165"/>
    <lineage>
        <taxon>Bacteria</taxon>
        <taxon>Bacillati</taxon>
        <taxon>Bacillota</taxon>
        <taxon>Clostridia</taxon>
        <taxon>Eubacteriales</taxon>
        <taxon>Oscillospiraceae</taxon>
        <taxon>Solibaculum</taxon>
    </lineage>
</organism>
<dbReference type="Proteomes" id="UP001489509">
    <property type="component" value="Unassembled WGS sequence"/>
</dbReference>
<dbReference type="InterPro" id="IPR041501">
    <property type="entry name" value="DarA_C"/>
</dbReference>
<gene>
    <name evidence="2" type="ORF">WMO26_04810</name>
</gene>
<proteinExistence type="predicted"/>
<protein>
    <recommendedName>
        <fullName evidence="1">Defence against restriction A C-terminal domain-containing protein</fullName>
    </recommendedName>
</protein>
<dbReference type="RefSeq" id="WP_349218534.1">
    <property type="nucleotide sequence ID" value="NZ_JBBMFD010000005.1"/>
</dbReference>
<dbReference type="Pfam" id="PF18789">
    <property type="entry name" value="DarA_C"/>
    <property type="match status" value="1"/>
</dbReference>